<keyword evidence="2" id="KW-1185">Reference proteome</keyword>
<gene>
    <name evidence="1" type="ORF">WB794_10865</name>
</gene>
<protein>
    <submittedName>
        <fullName evidence="1">Uncharacterized protein</fullName>
    </submittedName>
</protein>
<evidence type="ECO:0000313" key="1">
    <source>
        <dbReference type="EMBL" id="MEJ1250170.1"/>
    </source>
</evidence>
<dbReference type="RefSeq" id="WP_337335876.1">
    <property type="nucleotide sequence ID" value="NZ_JBBDHC010000016.1"/>
</dbReference>
<accession>A0AAW9R4B9</accession>
<evidence type="ECO:0000313" key="2">
    <source>
        <dbReference type="Proteomes" id="UP001364472"/>
    </source>
</evidence>
<reference evidence="1 2" key="1">
    <citation type="journal article" date="2016" name="Antonie Van Leeuwenhoek">
        <title>Denitratimonas tolerans gen. nov., sp. nov., a denitrifying bacterium isolated from a bioreactor for tannery wastewater treatment.</title>
        <authorList>
            <person name="Han S.I."/>
            <person name="Kim J.O."/>
            <person name="Lee Y.R."/>
            <person name="Ekpeghere K.I."/>
            <person name="Koh S.C."/>
            <person name="Whang K.S."/>
        </authorList>
    </citation>
    <scope>NUCLEOTIDE SEQUENCE [LARGE SCALE GENOMIC DNA]</scope>
    <source>
        <strain evidence="1 2">KACC 17565</strain>
    </source>
</reference>
<organism evidence="1 2">
    <name type="scientific">Denitratimonas tolerans</name>
    <dbReference type="NCBI Taxonomy" id="1338420"/>
    <lineage>
        <taxon>Bacteria</taxon>
        <taxon>Pseudomonadati</taxon>
        <taxon>Pseudomonadota</taxon>
        <taxon>Gammaproteobacteria</taxon>
        <taxon>Lysobacterales</taxon>
        <taxon>Lysobacteraceae</taxon>
        <taxon>Denitratimonas</taxon>
    </lineage>
</organism>
<dbReference type="EMBL" id="JBBDHC010000016">
    <property type="protein sequence ID" value="MEJ1250170.1"/>
    <property type="molecule type" value="Genomic_DNA"/>
</dbReference>
<comment type="caution">
    <text evidence="1">The sequence shown here is derived from an EMBL/GenBank/DDBJ whole genome shotgun (WGS) entry which is preliminary data.</text>
</comment>
<proteinExistence type="predicted"/>
<sequence length="309" mass="33730">MTWLRRNALLLDQARLLDQAQRWSGDGALEFAPTFWRASGEDSTLAAMSSYSPGYTLDDPLHPAVPKSLRDMLRTEAIETRVVAHLDADAPLQWSHHSAQVRLRLDRGSDDGLIEGMALYGLPPNEGWYAELSQVGADESVATMHLSRFAPDDEMALPARGTAFTTRRDAPLRCGVDTSAAVRAAITFVSAPADGVTLDADGYAYLDLEVDQGRGEGLAVGDRLYLEQDADSEARIAGEGRVRQVGADSARVLWRTYRWLGAWEEDEDAGEGAAPVKVERSALPAVGQHLVTPAWRRVESDLFGALRGR</sequence>
<dbReference type="AlphaFoldDB" id="A0AAW9R4B9"/>
<name>A0AAW9R4B9_9GAMM</name>
<dbReference type="Proteomes" id="UP001364472">
    <property type="component" value="Unassembled WGS sequence"/>
</dbReference>